<dbReference type="InterPro" id="IPR000953">
    <property type="entry name" value="Chromo/chromo_shadow_dom"/>
</dbReference>
<keyword evidence="3" id="KW-1185">Reference proteome</keyword>
<dbReference type="Proteomes" id="UP000822688">
    <property type="component" value="Chromosome V"/>
</dbReference>
<comment type="caution">
    <text evidence="2">The sequence shown here is derived from an EMBL/GenBank/DDBJ whole genome shotgun (WGS) entry which is preliminary data.</text>
</comment>
<dbReference type="Pfam" id="PF00385">
    <property type="entry name" value="Chromo"/>
    <property type="match status" value="1"/>
</dbReference>
<dbReference type="Pfam" id="PF24626">
    <property type="entry name" value="SH3_Tf2-1"/>
    <property type="match status" value="1"/>
</dbReference>
<dbReference type="Gene3D" id="2.40.50.40">
    <property type="match status" value="1"/>
</dbReference>
<organism evidence="2 3">
    <name type="scientific">Ceratodon purpureus</name>
    <name type="common">Fire moss</name>
    <name type="synonym">Dicranum purpureum</name>
    <dbReference type="NCBI Taxonomy" id="3225"/>
    <lineage>
        <taxon>Eukaryota</taxon>
        <taxon>Viridiplantae</taxon>
        <taxon>Streptophyta</taxon>
        <taxon>Embryophyta</taxon>
        <taxon>Bryophyta</taxon>
        <taxon>Bryophytina</taxon>
        <taxon>Bryopsida</taxon>
        <taxon>Dicranidae</taxon>
        <taxon>Pseudoditrichales</taxon>
        <taxon>Ditrichaceae</taxon>
        <taxon>Ceratodon</taxon>
    </lineage>
</organism>
<sequence>MERVNQVLEQYLCMFTTCQQDDWTDLLPIAGFAYNNAVHSATGMSQFYATYAYHPSISFTTPSNSTVSAAEDRIRYLKQIHHEIKDMLKIAGDQAKQRYNSITHQHQLFKVGDKVLLPHDNISTSIPSKKLASKYLDPYTIISKLSDVVYRLKLPPTLKIHDVYHVLLLEKYCSDTIPGRIQHPPPPIVTPDGETEWEVYKILDSKLVGRWKKLHYLVAWTGYGLEQNSWEPASHLKTHHLK</sequence>
<dbReference type="PANTHER" id="PTHR46148">
    <property type="entry name" value="CHROMO DOMAIN-CONTAINING PROTEIN"/>
    <property type="match status" value="1"/>
</dbReference>
<dbReference type="SUPFAM" id="SSF54160">
    <property type="entry name" value="Chromo domain-like"/>
    <property type="match status" value="1"/>
</dbReference>
<evidence type="ECO:0000259" key="1">
    <source>
        <dbReference type="PROSITE" id="PS50013"/>
    </source>
</evidence>
<evidence type="ECO:0000313" key="3">
    <source>
        <dbReference type="Proteomes" id="UP000822688"/>
    </source>
</evidence>
<proteinExistence type="predicted"/>
<dbReference type="EMBL" id="CM026426">
    <property type="protein sequence ID" value="KAG0574847.1"/>
    <property type="molecule type" value="Genomic_DNA"/>
</dbReference>
<name>A0A8T0HVP5_CERPU</name>
<dbReference type="PANTHER" id="PTHR46148:SF44">
    <property type="entry name" value="GAG-POL POLYPROTEIN"/>
    <property type="match status" value="1"/>
</dbReference>
<gene>
    <name evidence="2" type="ORF">KC19_VG296500</name>
</gene>
<dbReference type="InterPro" id="IPR023780">
    <property type="entry name" value="Chromo_domain"/>
</dbReference>
<dbReference type="AlphaFoldDB" id="A0A8T0HVP5"/>
<dbReference type="Gene3D" id="3.30.420.10">
    <property type="entry name" value="Ribonuclease H-like superfamily/Ribonuclease H"/>
    <property type="match status" value="1"/>
</dbReference>
<evidence type="ECO:0000313" key="2">
    <source>
        <dbReference type="EMBL" id="KAG0574847.1"/>
    </source>
</evidence>
<reference evidence="2" key="1">
    <citation type="submission" date="2020-06" db="EMBL/GenBank/DDBJ databases">
        <title>WGS assembly of Ceratodon purpureus strain R40.</title>
        <authorList>
            <person name="Carey S.B."/>
            <person name="Jenkins J."/>
            <person name="Shu S."/>
            <person name="Lovell J.T."/>
            <person name="Sreedasyam A."/>
            <person name="Maumus F."/>
            <person name="Tiley G.P."/>
            <person name="Fernandez-Pozo N."/>
            <person name="Barry K."/>
            <person name="Chen C."/>
            <person name="Wang M."/>
            <person name="Lipzen A."/>
            <person name="Daum C."/>
            <person name="Saski C.A."/>
            <person name="Payton A.C."/>
            <person name="Mcbreen J.C."/>
            <person name="Conrad R.E."/>
            <person name="Kollar L.M."/>
            <person name="Olsson S."/>
            <person name="Huttunen S."/>
            <person name="Landis J.B."/>
            <person name="Wickett N.J."/>
            <person name="Johnson M.G."/>
            <person name="Rensing S.A."/>
            <person name="Grimwood J."/>
            <person name="Schmutz J."/>
            <person name="Mcdaniel S.F."/>
        </authorList>
    </citation>
    <scope>NUCLEOTIDE SEQUENCE</scope>
    <source>
        <strain evidence="2">R40</strain>
    </source>
</reference>
<dbReference type="InterPro" id="IPR036397">
    <property type="entry name" value="RNaseH_sf"/>
</dbReference>
<dbReference type="InterPro" id="IPR056924">
    <property type="entry name" value="SH3_Tf2-1"/>
</dbReference>
<accession>A0A8T0HVP5</accession>
<feature type="domain" description="Chromo" evidence="1">
    <location>
        <begin position="197"/>
        <end position="242"/>
    </location>
</feature>
<dbReference type="GO" id="GO:0003676">
    <property type="term" value="F:nucleic acid binding"/>
    <property type="evidence" value="ECO:0007669"/>
    <property type="project" value="InterPro"/>
</dbReference>
<protein>
    <recommendedName>
        <fullName evidence="1">Chromo domain-containing protein</fullName>
    </recommendedName>
</protein>
<dbReference type="InterPro" id="IPR016197">
    <property type="entry name" value="Chromo-like_dom_sf"/>
</dbReference>
<dbReference type="PROSITE" id="PS50013">
    <property type="entry name" value="CHROMO_2"/>
    <property type="match status" value="1"/>
</dbReference>